<dbReference type="Proteomes" id="UP000245959">
    <property type="component" value="Unassembled WGS sequence"/>
</dbReference>
<evidence type="ECO:0000256" key="1">
    <source>
        <dbReference type="ARBA" id="ARBA00004370"/>
    </source>
</evidence>
<evidence type="ECO:0000256" key="6">
    <source>
        <dbReference type="SAM" id="SignalP"/>
    </source>
</evidence>
<evidence type="ECO:0000256" key="3">
    <source>
        <dbReference type="ARBA" id="ARBA00023136"/>
    </source>
</evidence>
<keyword evidence="9" id="KW-1185">Reference proteome</keyword>
<dbReference type="PRINTS" id="PR00811">
    <property type="entry name" value="BCTERIALGSPD"/>
</dbReference>
<accession>A0A2U1ALL6</accession>
<reference evidence="8 9" key="1">
    <citation type="submission" date="2018-04" db="EMBL/GenBank/DDBJ databases">
        <title>Genomic Encyclopedia of Type Strains, Phase IV (KMG-IV): sequencing the most valuable type-strain genomes for metagenomic binning, comparative biology and taxonomic classification.</title>
        <authorList>
            <person name="Goeker M."/>
        </authorList>
    </citation>
    <scope>NUCLEOTIDE SEQUENCE [LARGE SCALE GENOMIC DNA]</scope>
    <source>
        <strain evidence="8 9">DSM 14823</strain>
    </source>
</reference>
<dbReference type="GO" id="GO:0009306">
    <property type="term" value="P:protein secretion"/>
    <property type="evidence" value="ECO:0007669"/>
    <property type="project" value="InterPro"/>
</dbReference>
<dbReference type="EMBL" id="QEKH01000031">
    <property type="protein sequence ID" value="PVY37306.1"/>
    <property type="molecule type" value="Genomic_DNA"/>
</dbReference>
<evidence type="ECO:0000256" key="2">
    <source>
        <dbReference type="ARBA" id="ARBA00022729"/>
    </source>
</evidence>
<keyword evidence="2 6" id="KW-0732">Signal</keyword>
<evidence type="ECO:0000256" key="4">
    <source>
        <dbReference type="RuleBase" id="RU004003"/>
    </source>
</evidence>
<keyword evidence="3" id="KW-0472">Membrane</keyword>
<evidence type="ECO:0000259" key="7">
    <source>
        <dbReference type="Pfam" id="PF00263"/>
    </source>
</evidence>
<feature type="chain" id="PRO_5015544346" evidence="6">
    <location>
        <begin position="30"/>
        <end position="545"/>
    </location>
</feature>
<dbReference type="PANTHER" id="PTHR30332:SF24">
    <property type="entry name" value="SECRETIN GSPD-RELATED"/>
    <property type="match status" value="1"/>
</dbReference>
<dbReference type="InterPro" id="IPR004846">
    <property type="entry name" value="T2SS/T3SS_dom"/>
</dbReference>
<comment type="caution">
    <text evidence="8">The sequence shown here is derived from an EMBL/GenBank/DDBJ whole genome shotgun (WGS) entry which is preliminary data.</text>
</comment>
<feature type="compositionally biased region" description="Low complexity" evidence="5">
    <location>
        <begin position="500"/>
        <end position="524"/>
    </location>
</feature>
<feature type="compositionally biased region" description="Polar residues" evidence="5">
    <location>
        <begin position="199"/>
        <end position="208"/>
    </location>
</feature>
<sequence>MFLRKSPFSVRTAGGVASAVALTASSLFASDVSVPVEQKPELVVRTEEDMVRGKENVRTVMQELTDLFSDDAPAPQVAAAAKPIEEPYAKIIPGTDGRSTLVFRPRFTSSKQLFKAIDGIITGATLVEPLDEQNVLVLSGPSDAVENYRSIMLAMDVPSSQILIEAKIVEVMFSDGMQRNLSISYAHKGRGSIGATTEVPGQSSQPTTGMGGNWKPIAGKDTLDIAFQWLLTAQDAKVLSSPNILISRNEVSRIVTGEEIPIQEANSTGNTLSLSTKFKSVGVTLEVEPSMINRDNVTLRVYPKVSNVIRYENVSAGGDTSYPVPVISARSVETYLRMQDKQVVMMGGLYSRNDSLSQQRVPILSDLPLIGELFTGKNLTKEVTQLIFFLKIHIISPEQVASGVFYDPDRSAKVSETLGKIIEYSDAIPLRETSAKELVKEFRDAQPGEAEARRAAFKNTPIMDRMSDDAAEVPEEPVDPNTPGVIRPQPLPEKTEPAKPAEAAPAAVPVGEEPAKPAQDAKPAPAEEKNTQTAPAAAATNGQAK</sequence>
<dbReference type="Pfam" id="PF00263">
    <property type="entry name" value="Secretin"/>
    <property type="match status" value="1"/>
</dbReference>
<comment type="subcellular location">
    <subcellularLocation>
        <location evidence="1">Membrane</location>
    </subcellularLocation>
</comment>
<dbReference type="PANTHER" id="PTHR30332">
    <property type="entry name" value="PROBABLE GENERAL SECRETION PATHWAY PROTEIN D"/>
    <property type="match status" value="1"/>
</dbReference>
<feature type="region of interest" description="Disordered" evidence="5">
    <location>
        <begin position="469"/>
        <end position="545"/>
    </location>
</feature>
<protein>
    <submittedName>
        <fullName evidence="8">Type II/III secretion system protein</fullName>
    </submittedName>
</protein>
<gene>
    <name evidence="8" type="ORF">C8D82_13145</name>
</gene>
<dbReference type="InterPro" id="IPR050810">
    <property type="entry name" value="Bact_Secretion_Sys_Channel"/>
</dbReference>
<comment type="similarity">
    <text evidence="4">Belongs to the bacterial secretin family.</text>
</comment>
<proteinExistence type="inferred from homology"/>
<dbReference type="GO" id="GO:0016020">
    <property type="term" value="C:membrane"/>
    <property type="evidence" value="ECO:0007669"/>
    <property type="project" value="UniProtKB-SubCell"/>
</dbReference>
<dbReference type="GO" id="GO:0015627">
    <property type="term" value="C:type II protein secretion system complex"/>
    <property type="evidence" value="ECO:0007669"/>
    <property type="project" value="TreeGrafter"/>
</dbReference>
<name>A0A2U1ALL6_9BACT</name>
<evidence type="ECO:0000313" key="9">
    <source>
        <dbReference type="Proteomes" id="UP000245959"/>
    </source>
</evidence>
<feature type="signal peptide" evidence="6">
    <location>
        <begin position="1"/>
        <end position="29"/>
    </location>
</feature>
<feature type="domain" description="Type II/III secretion system secretin-like" evidence="7">
    <location>
        <begin position="232"/>
        <end position="395"/>
    </location>
</feature>
<feature type="compositionally biased region" description="Acidic residues" evidence="5">
    <location>
        <begin position="469"/>
        <end position="478"/>
    </location>
</feature>
<organism evidence="8 9">
    <name type="scientific">Victivallis vadensis</name>
    <dbReference type="NCBI Taxonomy" id="172901"/>
    <lineage>
        <taxon>Bacteria</taxon>
        <taxon>Pseudomonadati</taxon>
        <taxon>Lentisphaerota</taxon>
        <taxon>Lentisphaeria</taxon>
        <taxon>Victivallales</taxon>
        <taxon>Victivallaceae</taxon>
        <taxon>Victivallis</taxon>
    </lineage>
</organism>
<dbReference type="AlphaFoldDB" id="A0A2U1ALL6"/>
<feature type="compositionally biased region" description="Low complexity" evidence="5">
    <location>
        <begin position="531"/>
        <end position="545"/>
    </location>
</feature>
<feature type="region of interest" description="Disordered" evidence="5">
    <location>
        <begin position="194"/>
        <end position="213"/>
    </location>
</feature>
<evidence type="ECO:0000313" key="8">
    <source>
        <dbReference type="EMBL" id="PVY37306.1"/>
    </source>
</evidence>
<dbReference type="InterPro" id="IPR001775">
    <property type="entry name" value="GspD/PilQ"/>
</dbReference>
<evidence type="ECO:0000256" key="5">
    <source>
        <dbReference type="SAM" id="MobiDB-lite"/>
    </source>
</evidence>